<gene>
    <name evidence="2" type="ORF">LA521A_07970</name>
</gene>
<organism evidence="2 3">
    <name type="scientific">Lysobacter auxotrophicus</name>
    <dbReference type="NCBI Taxonomy" id="2992573"/>
    <lineage>
        <taxon>Bacteria</taxon>
        <taxon>Pseudomonadati</taxon>
        <taxon>Pseudomonadota</taxon>
        <taxon>Gammaproteobacteria</taxon>
        <taxon>Lysobacterales</taxon>
        <taxon>Lysobacteraceae</taxon>
        <taxon>Lysobacter</taxon>
    </lineage>
</organism>
<accession>A0ABM8DAL9</accession>
<evidence type="ECO:0000313" key="2">
    <source>
        <dbReference type="EMBL" id="BDU15596.1"/>
    </source>
</evidence>
<evidence type="ECO:0000256" key="1">
    <source>
        <dbReference type="SAM" id="MobiDB-lite"/>
    </source>
</evidence>
<sequence>MSEVPFDLEWEALGEAGSAAGAGLVTERAQVFGGWLVRTRVGAGVVSLAFVPDDQFRWDGEDFGDEYEEDEDAEEDEEDEDEESDEEEEDDQ</sequence>
<dbReference type="Proteomes" id="UP001317822">
    <property type="component" value="Chromosome"/>
</dbReference>
<keyword evidence="3" id="KW-1185">Reference proteome</keyword>
<evidence type="ECO:0008006" key="4">
    <source>
        <dbReference type="Google" id="ProtNLM"/>
    </source>
</evidence>
<dbReference type="EMBL" id="AP027041">
    <property type="protein sequence ID" value="BDU15596.1"/>
    <property type="molecule type" value="Genomic_DNA"/>
</dbReference>
<name>A0ABM8DAL9_9GAMM</name>
<reference evidence="2 3" key="1">
    <citation type="journal article" date="2023" name="Int. J. Syst. Evol. Microbiol.">
        <title>Physiological and genomic analyses of cobalamin (vitamin B12)-auxotrophy of Lysobacter auxotrophicus sp. nov., a methionine-auxotrophic chitinolytic bacterium isolated from chitin-treated soil.</title>
        <authorList>
            <person name="Saito A."/>
            <person name="Dohra H."/>
            <person name="Hamada M."/>
            <person name="Moriuchi R."/>
            <person name="Kotsuchibashi Y."/>
            <person name="Mori K."/>
        </authorList>
    </citation>
    <scope>NUCLEOTIDE SEQUENCE [LARGE SCALE GENOMIC DNA]</scope>
    <source>
        <strain evidence="2 3">5-21a</strain>
    </source>
</reference>
<dbReference type="RefSeq" id="WP_281781078.1">
    <property type="nucleotide sequence ID" value="NZ_AP027041.1"/>
</dbReference>
<feature type="compositionally biased region" description="Acidic residues" evidence="1">
    <location>
        <begin position="61"/>
        <end position="92"/>
    </location>
</feature>
<feature type="region of interest" description="Disordered" evidence="1">
    <location>
        <begin position="57"/>
        <end position="92"/>
    </location>
</feature>
<proteinExistence type="predicted"/>
<evidence type="ECO:0000313" key="3">
    <source>
        <dbReference type="Proteomes" id="UP001317822"/>
    </source>
</evidence>
<protein>
    <recommendedName>
        <fullName evidence="4">DNA primase</fullName>
    </recommendedName>
</protein>